<sequence>MSANGSVIEFSQTSLPDFLNHSPHSVTYGGKVYPTAMHLHEAMKFMEHKPEFAERIRRSPREGVYPLAAEWKAWVRSDWGMVFLDKMEEVLWHKFNQHEDLRTMLLKTGESELVYADPQDPYWGSGTRYGQGGEYHGANYLGKLLVKVRERLVAEGWT</sequence>
<dbReference type="NCBIfam" id="TIGR02464">
    <property type="entry name" value="ribofla_fusion"/>
    <property type="match status" value="1"/>
</dbReference>
<gene>
    <name evidence="2" type="ORF">P691DRAFT_675836</name>
</gene>
<protein>
    <recommendedName>
        <fullName evidence="1">NADAR domain-containing protein</fullName>
    </recommendedName>
</protein>
<evidence type="ECO:0000313" key="2">
    <source>
        <dbReference type="EMBL" id="KAF9445330.1"/>
    </source>
</evidence>
<proteinExistence type="predicted"/>
<comment type="caution">
    <text evidence="2">The sequence shown here is derived from an EMBL/GenBank/DDBJ whole genome shotgun (WGS) entry which is preliminary data.</text>
</comment>
<keyword evidence="3" id="KW-1185">Reference proteome</keyword>
<dbReference type="InterPro" id="IPR037238">
    <property type="entry name" value="YbiA-like_sf"/>
</dbReference>
<dbReference type="InterPro" id="IPR012816">
    <property type="entry name" value="NADAR"/>
</dbReference>
<dbReference type="EMBL" id="MU151308">
    <property type="protein sequence ID" value="KAF9445330.1"/>
    <property type="molecule type" value="Genomic_DNA"/>
</dbReference>
<organism evidence="2 3">
    <name type="scientific">Macrolepiota fuliginosa MF-IS2</name>
    <dbReference type="NCBI Taxonomy" id="1400762"/>
    <lineage>
        <taxon>Eukaryota</taxon>
        <taxon>Fungi</taxon>
        <taxon>Dikarya</taxon>
        <taxon>Basidiomycota</taxon>
        <taxon>Agaricomycotina</taxon>
        <taxon>Agaricomycetes</taxon>
        <taxon>Agaricomycetidae</taxon>
        <taxon>Agaricales</taxon>
        <taxon>Agaricineae</taxon>
        <taxon>Agaricaceae</taxon>
        <taxon>Macrolepiota</taxon>
    </lineage>
</organism>
<accession>A0A9P6C167</accession>
<dbReference type="CDD" id="cd15457">
    <property type="entry name" value="NADAR"/>
    <property type="match status" value="1"/>
</dbReference>
<dbReference type="AlphaFoldDB" id="A0A9P6C167"/>
<dbReference type="OrthoDB" id="206452at2759"/>
<dbReference type="Pfam" id="PF08719">
    <property type="entry name" value="NADAR"/>
    <property type="match status" value="1"/>
</dbReference>
<name>A0A9P6C167_9AGAR</name>
<dbReference type="Gene3D" id="1.10.357.40">
    <property type="entry name" value="YbiA-like"/>
    <property type="match status" value="1"/>
</dbReference>
<reference evidence="2" key="1">
    <citation type="submission" date="2020-11" db="EMBL/GenBank/DDBJ databases">
        <authorList>
            <consortium name="DOE Joint Genome Institute"/>
            <person name="Ahrendt S."/>
            <person name="Riley R."/>
            <person name="Andreopoulos W."/>
            <person name="Labutti K."/>
            <person name="Pangilinan J."/>
            <person name="Ruiz-Duenas F.J."/>
            <person name="Barrasa J.M."/>
            <person name="Sanchez-Garcia M."/>
            <person name="Camarero S."/>
            <person name="Miyauchi S."/>
            <person name="Serrano A."/>
            <person name="Linde D."/>
            <person name="Babiker R."/>
            <person name="Drula E."/>
            <person name="Ayuso-Fernandez I."/>
            <person name="Pacheco R."/>
            <person name="Padilla G."/>
            <person name="Ferreira P."/>
            <person name="Barriuso J."/>
            <person name="Kellner H."/>
            <person name="Castanera R."/>
            <person name="Alfaro M."/>
            <person name="Ramirez L."/>
            <person name="Pisabarro A.G."/>
            <person name="Kuo A."/>
            <person name="Tritt A."/>
            <person name="Lipzen A."/>
            <person name="He G."/>
            <person name="Yan M."/>
            <person name="Ng V."/>
            <person name="Cullen D."/>
            <person name="Martin F."/>
            <person name="Rosso M.-N."/>
            <person name="Henrissat B."/>
            <person name="Hibbett D."/>
            <person name="Martinez A.T."/>
            <person name="Grigoriev I.V."/>
        </authorList>
    </citation>
    <scope>NUCLEOTIDE SEQUENCE</scope>
    <source>
        <strain evidence="2">MF-IS2</strain>
    </source>
</reference>
<dbReference type="SUPFAM" id="SSF143990">
    <property type="entry name" value="YbiA-like"/>
    <property type="match status" value="1"/>
</dbReference>
<feature type="domain" description="NADAR" evidence="1">
    <location>
        <begin position="8"/>
        <end position="152"/>
    </location>
</feature>
<evidence type="ECO:0000259" key="1">
    <source>
        <dbReference type="Pfam" id="PF08719"/>
    </source>
</evidence>
<evidence type="ECO:0000313" key="3">
    <source>
        <dbReference type="Proteomes" id="UP000807342"/>
    </source>
</evidence>
<dbReference type="Proteomes" id="UP000807342">
    <property type="component" value="Unassembled WGS sequence"/>
</dbReference>